<feature type="compositionally biased region" description="Pro residues" evidence="1">
    <location>
        <begin position="11"/>
        <end position="22"/>
    </location>
</feature>
<accession>A0A969WCP4</accession>
<evidence type="ECO:0000256" key="1">
    <source>
        <dbReference type="SAM" id="MobiDB-lite"/>
    </source>
</evidence>
<gene>
    <name evidence="2" type="ORF">G7Y82_21025</name>
</gene>
<protein>
    <submittedName>
        <fullName evidence="2">Uncharacterized protein</fullName>
    </submittedName>
</protein>
<dbReference type="EMBL" id="JAAVXB010000023">
    <property type="protein sequence ID" value="NKF24797.1"/>
    <property type="molecule type" value="Genomic_DNA"/>
</dbReference>
<reference evidence="2" key="1">
    <citation type="submission" date="2020-03" db="EMBL/GenBank/DDBJ databases">
        <title>Solimonas marina sp. nov., isolated from deep seawater of the Pacific Ocean.</title>
        <authorList>
            <person name="Liu X."/>
            <person name="Lai Q."/>
            <person name="Sun F."/>
            <person name="Gai Y."/>
            <person name="Li G."/>
            <person name="Shao Z."/>
        </authorList>
    </citation>
    <scope>NUCLEOTIDE SEQUENCE</scope>
    <source>
        <strain evidence="2">C16B3</strain>
    </source>
</reference>
<sequence>MFGLFKKKEPPQPPRQFPPVPKWQPAFAPPLSKVVERVSYYTNGKRDFAVFKNGTCAILPPGLSDTAAENEAKATLHKIFHFHPDMNPRRMDDGNIGIQYNHPALNVVLSDFAKAHWAEIERNHQDALATSEVLITPLGHNKFDAFGMMALYGRCFMFMDAQKPEVVQIVRGAVQPSAQADGPASGGPAA</sequence>
<dbReference type="RefSeq" id="WP_168150105.1">
    <property type="nucleotide sequence ID" value="NZ_JAAVXB010000023.1"/>
</dbReference>
<evidence type="ECO:0000313" key="2">
    <source>
        <dbReference type="EMBL" id="NKF24797.1"/>
    </source>
</evidence>
<evidence type="ECO:0000313" key="3">
    <source>
        <dbReference type="Proteomes" id="UP000653472"/>
    </source>
</evidence>
<organism evidence="2 3">
    <name type="scientific">Solimonas marina</name>
    <dbReference type="NCBI Taxonomy" id="2714601"/>
    <lineage>
        <taxon>Bacteria</taxon>
        <taxon>Pseudomonadati</taxon>
        <taxon>Pseudomonadota</taxon>
        <taxon>Gammaproteobacteria</taxon>
        <taxon>Nevskiales</taxon>
        <taxon>Nevskiaceae</taxon>
        <taxon>Solimonas</taxon>
    </lineage>
</organism>
<proteinExistence type="predicted"/>
<feature type="compositionally biased region" description="Basic and acidic residues" evidence="1">
    <location>
        <begin position="1"/>
        <end position="10"/>
    </location>
</feature>
<feature type="region of interest" description="Disordered" evidence="1">
    <location>
        <begin position="1"/>
        <end position="22"/>
    </location>
</feature>
<name>A0A969WCP4_9GAMM</name>
<keyword evidence="3" id="KW-1185">Reference proteome</keyword>
<comment type="caution">
    <text evidence="2">The sequence shown here is derived from an EMBL/GenBank/DDBJ whole genome shotgun (WGS) entry which is preliminary data.</text>
</comment>
<dbReference type="AlphaFoldDB" id="A0A969WCP4"/>
<dbReference type="Proteomes" id="UP000653472">
    <property type="component" value="Unassembled WGS sequence"/>
</dbReference>